<gene>
    <name evidence="6" type="ORF">LH22_17875</name>
</gene>
<dbReference type="Gene3D" id="3.20.20.140">
    <property type="entry name" value="Metal-dependent hydrolases"/>
    <property type="match status" value="1"/>
</dbReference>
<accession>A0ABM5RMJ6</accession>
<evidence type="ECO:0000256" key="1">
    <source>
        <dbReference type="ARBA" id="ARBA00010716"/>
    </source>
</evidence>
<dbReference type="InterPro" id="IPR032466">
    <property type="entry name" value="Metal_Hydrolase"/>
</dbReference>
<dbReference type="Proteomes" id="UP000029495">
    <property type="component" value="Chromosome"/>
</dbReference>
<evidence type="ECO:0000313" key="6">
    <source>
        <dbReference type="EMBL" id="AIR87234.1"/>
    </source>
</evidence>
<evidence type="ECO:0000313" key="7">
    <source>
        <dbReference type="Proteomes" id="UP000029495"/>
    </source>
</evidence>
<evidence type="ECO:0000256" key="2">
    <source>
        <dbReference type="ARBA" id="ARBA00022723"/>
    </source>
</evidence>
<dbReference type="PANTHER" id="PTHR11113:SF14">
    <property type="entry name" value="N-ACETYLGLUCOSAMINE-6-PHOSPHATE DEACETYLASE"/>
    <property type="match status" value="1"/>
</dbReference>
<keyword evidence="4" id="KW-0119">Carbohydrate metabolism</keyword>
<dbReference type="SUPFAM" id="SSF51556">
    <property type="entry name" value="Metallo-dependent hydrolases"/>
    <property type="match status" value="1"/>
</dbReference>
<protein>
    <submittedName>
        <fullName evidence="6">N-acetylglucosamine-6-phosphate deacetylase</fullName>
    </submittedName>
</protein>
<reference evidence="6 7" key="1">
    <citation type="submission" date="2014-09" db="EMBL/GenBank/DDBJ databases">
        <authorList>
            <person name="Chan K.-G."/>
        </authorList>
    </citation>
    <scope>NUCLEOTIDE SEQUENCE [LARGE SCALE GENOMIC DNA]</scope>
    <source>
        <strain evidence="6 7">ND04</strain>
    </source>
</reference>
<dbReference type="PANTHER" id="PTHR11113">
    <property type="entry name" value="N-ACETYLGLUCOSAMINE-6-PHOSPHATE DEACETYLASE"/>
    <property type="match status" value="1"/>
</dbReference>
<dbReference type="Pfam" id="PF01979">
    <property type="entry name" value="Amidohydro_1"/>
    <property type="match status" value="1"/>
</dbReference>
<keyword evidence="2" id="KW-0479">Metal-binding</keyword>
<keyword evidence="7" id="KW-1185">Reference proteome</keyword>
<dbReference type="EMBL" id="CP009454">
    <property type="protein sequence ID" value="AIR87234.1"/>
    <property type="molecule type" value="Genomic_DNA"/>
</dbReference>
<keyword evidence="3 4" id="KW-0378">Hydrolase</keyword>
<name>A0ABM5RMJ6_9GAMM</name>
<comment type="similarity">
    <text evidence="1 4">Belongs to the metallo-dependent hydrolases superfamily. NagA family.</text>
</comment>
<feature type="domain" description="Amidohydrolase-related" evidence="5">
    <location>
        <begin position="47"/>
        <end position="381"/>
    </location>
</feature>
<dbReference type="InterPro" id="IPR006680">
    <property type="entry name" value="Amidohydro-rel"/>
</dbReference>
<dbReference type="PIRSF" id="PIRSF038994">
    <property type="entry name" value="NagA"/>
    <property type="match status" value="1"/>
</dbReference>
<evidence type="ECO:0000256" key="4">
    <source>
        <dbReference type="PIRNR" id="PIRNR038994"/>
    </source>
</evidence>
<proteinExistence type="inferred from homology"/>
<organism evidence="6 7">
    <name type="scientific">Pantoea rwandensis</name>
    <dbReference type="NCBI Taxonomy" id="1076550"/>
    <lineage>
        <taxon>Bacteria</taxon>
        <taxon>Pseudomonadati</taxon>
        <taxon>Pseudomonadota</taxon>
        <taxon>Gammaproteobacteria</taxon>
        <taxon>Enterobacterales</taxon>
        <taxon>Erwiniaceae</taxon>
        <taxon>Pantoea</taxon>
    </lineage>
</organism>
<evidence type="ECO:0000256" key="3">
    <source>
        <dbReference type="ARBA" id="ARBA00022801"/>
    </source>
</evidence>
<dbReference type="InterPro" id="IPR003764">
    <property type="entry name" value="GlcNAc_6-P_deAcase"/>
</dbReference>
<evidence type="ECO:0000259" key="5">
    <source>
        <dbReference type="Pfam" id="PF01979"/>
    </source>
</evidence>
<sequence length="394" mass="42464">MPARRCTLTETLLRGRDYRTLEPIELYLREGTLAEVRSLSEPDNDLILAPGLVDLQVNGYQGVDFNHFPFSEQDVLHATRALWQQGVTSFMPTVITAQADEITQALQRLASASEHYSDVALAVPGFHLEGPFLSPEDGPRGAHPREAISAPDIALFDCWQRAAQQGIRLLTLSPEWPQSRDLIRHCVAQQVRVAIGHTSASAAQIHDAVLAGASLSTHLGNGAHLQLPRHPNYIWQQLAEDALAATLIADGDHLPAEVLKVFLRAKGEQALLVSDVTCFAGQPPGIYDSAIGGRVQLSAEGRLSMADAPQLLAGSARGLLDGVNFLLRQKLASLQQAIEMASIRPARQLALPQQHGLAIGAPADLLVLKPQPDNSVALVACIKQGKKVWQAASA</sequence>